<organism evidence="2 3">
    <name type="scientific">Cyclospora cayetanensis</name>
    <dbReference type="NCBI Taxonomy" id="88456"/>
    <lineage>
        <taxon>Eukaryota</taxon>
        <taxon>Sar</taxon>
        <taxon>Alveolata</taxon>
        <taxon>Apicomplexa</taxon>
        <taxon>Conoidasida</taxon>
        <taxon>Coccidia</taxon>
        <taxon>Eucoccidiorida</taxon>
        <taxon>Eimeriorina</taxon>
        <taxon>Eimeriidae</taxon>
        <taxon>Cyclospora</taxon>
    </lineage>
</organism>
<sequence length="163" mass="16764">MPCGREGQRRPFTRAEGAGGGLPPPGKEFCGGAKARLHRQPTGAPRSSTSTRRGLLRTVGASSSRCCTGPSMATLPEAVVISLASGTAGAAAAAAGLCLSRASLQRTLRHPWIFKETAGAGRSGGVLRGGRRGALPGAGTVHFTARELAQRGYKLRQENPFTA</sequence>
<dbReference type="EMBL" id="JROU02000596">
    <property type="protein sequence ID" value="OEH78849.1"/>
    <property type="molecule type" value="Genomic_DNA"/>
</dbReference>
<evidence type="ECO:0000313" key="2">
    <source>
        <dbReference type="EMBL" id="OEH78849.1"/>
    </source>
</evidence>
<reference evidence="2 3" key="1">
    <citation type="journal article" date="2016" name="BMC Genomics">
        <title>Comparative genomics reveals Cyclospora cayetanensis possesses coccidia-like metabolism and invasion components but unique surface antigens.</title>
        <authorList>
            <person name="Liu S."/>
            <person name="Wang L."/>
            <person name="Zheng H."/>
            <person name="Xu Z."/>
            <person name="Roellig D.M."/>
            <person name="Li N."/>
            <person name="Frace M.A."/>
            <person name="Tang K."/>
            <person name="Arrowood M.J."/>
            <person name="Moss D.M."/>
            <person name="Zhang L."/>
            <person name="Feng Y."/>
            <person name="Xiao L."/>
        </authorList>
    </citation>
    <scope>NUCLEOTIDE SEQUENCE [LARGE SCALE GENOMIC DNA]</scope>
    <source>
        <strain evidence="2 3">CHN_HEN01</strain>
    </source>
</reference>
<dbReference type="Proteomes" id="UP000095192">
    <property type="component" value="Unassembled WGS sequence"/>
</dbReference>
<comment type="caution">
    <text evidence="2">The sequence shown here is derived from an EMBL/GenBank/DDBJ whole genome shotgun (WGS) entry which is preliminary data.</text>
</comment>
<dbReference type="VEuPathDB" id="ToxoDB:cyc_04040"/>
<evidence type="ECO:0000256" key="1">
    <source>
        <dbReference type="SAM" id="MobiDB-lite"/>
    </source>
</evidence>
<evidence type="ECO:0000313" key="3">
    <source>
        <dbReference type="Proteomes" id="UP000095192"/>
    </source>
</evidence>
<feature type="region of interest" description="Disordered" evidence="1">
    <location>
        <begin position="1"/>
        <end position="54"/>
    </location>
</feature>
<gene>
    <name evidence="2" type="ORF">cyc_04040</name>
</gene>
<dbReference type="InParanoid" id="A0A1D3D5Y9"/>
<dbReference type="AlphaFoldDB" id="A0A1D3D5Y9"/>
<accession>A0A1D3D5Y9</accession>
<name>A0A1D3D5Y9_9EIME</name>
<keyword evidence="3" id="KW-1185">Reference proteome</keyword>
<protein>
    <submittedName>
        <fullName evidence="2">Uncharacterized protein</fullName>
    </submittedName>
</protein>
<proteinExistence type="predicted"/>